<organism evidence="2 3">
    <name type="scientific">Apiosordaria backusii</name>
    <dbReference type="NCBI Taxonomy" id="314023"/>
    <lineage>
        <taxon>Eukaryota</taxon>
        <taxon>Fungi</taxon>
        <taxon>Dikarya</taxon>
        <taxon>Ascomycota</taxon>
        <taxon>Pezizomycotina</taxon>
        <taxon>Sordariomycetes</taxon>
        <taxon>Sordariomycetidae</taxon>
        <taxon>Sordariales</taxon>
        <taxon>Lasiosphaeriaceae</taxon>
        <taxon>Apiosordaria</taxon>
    </lineage>
</organism>
<reference evidence="2" key="1">
    <citation type="submission" date="2023-06" db="EMBL/GenBank/DDBJ databases">
        <title>Genome-scale phylogeny and comparative genomics of the fungal order Sordariales.</title>
        <authorList>
            <consortium name="Lawrence Berkeley National Laboratory"/>
            <person name="Hensen N."/>
            <person name="Bonometti L."/>
            <person name="Westerberg I."/>
            <person name="Brannstrom I.O."/>
            <person name="Guillou S."/>
            <person name="Cros-Aarteil S."/>
            <person name="Calhoun S."/>
            <person name="Haridas S."/>
            <person name="Kuo A."/>
            <person name="Mondo S."/>
            <person name="Pangilinan J."/>
            <person name="Riley R."/>
            <person name="Labutti K."/>
            <person name="Andreopoulos B."/>
            <person name="Lipzen A."/>
            <person name="Chen C."/>
            <person name="Yanf M."/>
            <person name="Daum C."/>
            <person name="Ng V."/>
            <person name="Clum A."/>
            <person name="Steindorff A."/>
            <person name="Ohm R."/>
            <person name="Martin F."/>
            <person name="Silar P."/>
            <person name="Natvig D."/>
            <person name="Lalanne C."/>
            <person name="Gautier V."/>
            <person name="Ament-Velasquez S.L."/>
            <person name="Kruys A."/>
            <person name="Hutchinson M.I."/>
            <person name="Powell A.J."/>
            <person name="Barry K."/>
            <person name="Miller A.N."/>
            <person name="Grigoriev I.V."/>
            <person name="Debuchy R."/>
            <person name="Gladieux P."/>
            <person name="Thoren M.H."/>
            <person name="Johannesson H."/>
        </authorList>
    </citation>
    <scope>NUCLEOTIDE SEQUENCE</scope>
    <source>
        <strain evidence="2">CBS 540.89</strain>
    </source>
</reference>
<feature type="compositionally biased region" description="Basic and acidic residues" evidence="1">
    <location>
        <begin position="1"/>
        <end position="11"/>
    </location>
</feature>
<feature type="region of interest" description="Disordered" evidence="1">
    <location>
        <begin position="1"/>
        <end position="130"/>
    </location>
</feature>
<feature type="compositionally biased region" description="Pro residues" evidence="1">
    <location>
        <begin position="30"/>
        <end position="52"/>
    </location>
</feature>
<accession>A0AA40BME2</accession>
<evidence type="ECO:0000313" key="2">
    <source>
        <dbReference type="EMBL" id="KAK0736914.1"/>
    </source>
</evidence>
<sequence>MADQNDNREHAPTVSPGATPASVPASVPSPTQPRTPPSSQAPPSQTTPPPAPKKAAKAPFPFNRFSRPKFRLSDLFRRSRAPAPAQTAAPATSEPIPVPHAWRRRAEEHVVPSEGAEARVRRQDDSVGFTQEDIAHELEALNRAYPPGKDKPLKEK</sequence>
<comment type="caution">
    <text evidence="2">The sequence shown here is derived from an EMBL/GenBank/DDBJ whole genome shotgun (WGS) entry which is preliminary data.</text>
</comment>
<feature type="compositionally biased region" description="Low complexity" evidence="1">
    <location>
        <begin position="14"/>
        <end position="29"/>
    </location>
</feature>
<evidence type="ECO:0000256" key="1">
    <source>
        <dbReference type="SAM" id="MobiDB-lite"/>
    </source>
</evidence>
<dbReference type="AlphaFoldDB" id="A0AA40BME2"/>
<feature type="compositionally biased region" description="Basic and acidic residues" evidence="1">
    <location>
        <begin position="104"/>
        <end position="125"/>
    </location>
</feature>
<feature type="compositionally biased region" description="Low complexity" evidence="1">
    <location>
        <begin position="81"/>
        <end position="92"/>
    </location>
</feature>
<protein>
    <submittedName>
        <fullName evidence="2">Uncharacterized protein</fullName>
    </submittedName>
</protein>
<name>A0AA40BME2_9PEZI</name>
<proteinExistence type="predicted"/>
<dbReference type="Proteomes" id="UP001172159">
    <property type="component" value="Unassembled WGS sequence"/>
</dbReference>
<keyword evidence="3" id="KW-1185">Reference proteome</keyword>
<evidence type="ECO:0000313" key="3">
    <source>
        <dbReference type="Proteomes" id="UP001172159"/>
    </source>
</evidence>
<gene>
    <name evidence="2" type="ORF">B0T21DRAFT_347342</name>
</gene>
<dbReference type="EMBL" id="JAUKTV010000005">
    <property type="protein sequence ID" value="KAK0736914.1"/>
    <property type="molecule type" value="Genomic_DNA"/>
</dbReference>